<feature type="compositionally biased region" description="Basic and acidic residues" evidence="1">
    <location>
        <begin position="17"/>
        <end position="27"/>
    </location>
</feature>
<feature type="compositionally biased region" description="Basic and acidic residues" evidence="1">
    <location>
        <begin position="1111"/>
        <end position="1122"/>
    </location>
</feature>
<feature type="compositionally biased region" description="Basic and acidic residues" evidence="1">
    <location>
        <begin position="247"/>
        <end position="257"/>
    </location>
</feature>
<feature type="compositionally biased region" description="Basic and acidic residues" evidence="1">
    <location>
        <begin position="1003"/>
        <end position="1012"/>
    </location>
</feature>
<feature type="compositionally biased region" description="Polar residues" evidence="1">
    <location>
        <begin position="852"/>
        <end position="871"/>
    </location>
</feature>
<feature type="compositionally biased region" description="Pro residues" evidence="1">
    <location>
        <begin position="728"/>
        <end position="742"/>
    </location>
</feature>
<feature type="compositionally biased region" description="Acidic residues" evidence="1">
    <location>
        <begin position="1"/>
        <end position="16"/>
    </location>
</feature>
<feature type="compositionally biased region" description="Basic and acidic residues" evidence="1">
    <location>
        <begin position="283"/>
        <end position="302"/>
    </location>
</feature>
<dbReference type="EMBL" id="KB445802">
    <property type="protein sequence ID" value="EMD34650.1"/>
    <property type="molecule type" value="Genomic_DNA"/>
</dbReference>
<feature type="compositionally biased region" description="Basic and acidic residues" evidence="1">
    <location>
        <begin position="816"/>
        <end position="834"/>
    </location>
</feature>
<name>M2QR41_CERS8</name>
<feature type="compositionally biased region" description="Polar residues" evidence="1">
    <location>
        <begin position="128"/>
        <end position="137"/>
    </location>
</feature>
<evidence type="ECO:0000259" key="2">
    <source>
        <dbReference type="PROSITE" id="PS50020"/>
    </source>
</evidence>
<feature type="compositionally biased region" description="Basic and acidic residues" evidence="1">
    <location>
        <begin position="674"/>
        <end position="687"/>
    </location>
</feature>
<accession>M2QR41</accession>
<feature type="compositionally biased region" description="Basic residues" evidence="1">
    <location>
        <begin position="1212"/>
        <end position="1222"/>
    </location>
</feature>
<dbReference type="PROSITE" id="PS50020">
    <property type="entry name" value="WW_DOMAIN_2"/>
    <property type="match status" value="1"/>
</dbReference>
<protein>
    <recommendedName>
        <fullName evidence="2">WW domain-containing protein</fullName>
    </recommendedName>
</protein>
<feature type="domain" description="WW" evidence="2">
    <location>
        <begin position="166"/>
        <end position="202"/>
    </location>
</feature>
<feature type="compositionally biased region" description="Low complexity" evidence="1">
    <location>
        <begin position="83"/>
        <end position="98"/>
    </location>
</feature>
<dbReference type="InterPro" id="IPR036020">
    <property type="entry name" value="WW_dom_sf"/>
</dbReference>
<reference evidence="3 4" key="1">
    <citation type="journal article" date="2012" name="Proc. Natl. Acad. Sci. U.S.A.">
        <title>Comparative genomics of Ceriporiopsis subvermispora and Phanerochaete chrysosporium provide insight into selective ligninolysis.</title>
        <authorList>
            <person name="Fernandez-Fueyo E."/>
            <person name="Ruiz-Duenas F.J."/>
            <person name="Ferreira P."/>
            <person name="Floudas D."/>
            <person name="Hibbett D.S."/>
            <person name="Canessa P."/>
            <person name="Larrondo L.F."/>
            <person name="James T.Y."/>
            <person name="Seelenfreund D."/>
            <person name="Lobos S."/>
            <person name="Polanco R."/>
            <person name="Tello M."/>
            <person name="Honda Y."/>
            <person name="Watanabe T."/>
            <person name="Watanabe T."/>
            <person name="Ryu J.S."/>
            <person name="Kubicek C.P."/>
            <person name="Schmoll M."/>
            <person name="Gaskell J."/>
            <person name="Hammel K.E."/>
            <person name="St John F.J."/>
            <person name="Vanden Wymelenberg A."/>
            <person name="Sabat G."/>
            <person name="Splinter BonDurant S."/>
            <person name="Syed K."/>
            <person name="Yadav J.S."/>
            <person name="Doddapaneni H."/>
            <person name="Subramanian V."/>
            <person name="Lavin J.L."/>
            <person name="Oguiza J.A."/>
            <person name="Perez G."/>
            <person name="Pisabarro A.G."/>
            <person name="Ramirez L."/>
            <person name="Santoyo F."/>
            <person name="Master E."/>
            <person name="Coutinho P.M."/>
            <person name="Henrissat B."/>
            <person name="Lombard V."/>
            <person name="Magnuson J.K."/>
            <person name="Kuees U."/>
            <person name="Hori C."/>
            <person name="Igarashi K."/>
            <person name="Samejima M."/>
            <person name="Held B.W."/>
            <person name="Barry K.W."/>
            <person name="LaButti K.M."/>
            <person name="Lapidus A."/>
            <person name="Lindquist E.A."/>
            <person name="Lucas S.M."/>
            <person name="Riley R."/>
            <person name="Salamov A.A."/>
            <person name="Hoffmeister D."/>
            <person name="Schwenk D."/>
            <person name="Hadar Y."/>
            <person name="Yarden O."/>
            <person name="de Vries R.P."/>
            <person name="Wiebenga A."/>
            <person name="Stenlid J."/>
            <person name="Eastwood D."/>
            <person name="Grigoriev I.V."/>
            <person name="Berka R.M."/>
            <person name="Blanchette R.A."/>
            <person name="Kersten P."/>
            <person name="Martinez A.T."/>
            <person name="Vicuna R."/>
            <person name="Cullen D."/>
        </authorList>
    </citation>
    <scope>NUCLEOTIDE SEQUENCE [LARGE SCALE GENOMIC DNA]</scope>
    <source>
        <strain evidence="3 4">B</strain>
    </source>
</reference>
<gene>
    <name evidence="3" type="ORF">CERSUDRAFT_116825</name>
</gene>
<feature type="compositionally biased region" description="Basic and acidic residues" evidence="1">
    <location>
        <begin position="1030"/>
        <end position="1070"/>
    </location>
</feature>
<dbReference type="Proteomes" id="UP000016930">
    <property type="component" value="Unassembled WGS sequence"/>
</dbReference>
<feature type="compositionally biased region" description="Pro residues" evidence="1">
    <location>
        <begin position="597"/>
        <end position="607"/>
    </location>
</feature>
<feature type="region of interest" description="Disordered" evidence="1">
    <location>
        <begin position="1203"/>
        <end position="1344"/>
    </location>
</feature>
<feature type="compositionally biased region" description="Polar residues" evidence="1">
    <location>
        <begin position="905"/>
        <end position="918"/>
    </location>
</feature>
<organism evidence="3 4">
    <name type="scientific">Ceriporiopsis subvermispora (strain B)</name>
    <name type="common">White-rot fungus</name>
    <name type="synonym">Gelatoporia subvermispora</name>
    <dbReference type="NCBI Taxonomy" id="914234"/>
    <lineage>
        <taxon>Eukaryota</taxon>
        <taxon>Fungi</taxon>
        <taxon>Dikarya</taxon>
        <taxon>Basidiomycota</taxon>
        <taxon>Agaricomycotina</taxon>
        <taxon>Agaricomycetes</taxon>
        <taxon>Polyporales</taxon>
        <taxon>Gelatoporiaceae</taxon>
        <taxon>Gelatoporia</taxon>
    </lineage>
</organism>
<feature type="compositionally biased region" description="Basic and acidic residues" evidence="1">
    <location>
        <begin position="875"/>
        <end position="891"/>
    </location>
</feature>
<dbReference type="SMART" id="SM00456">
    <property type="entry name" value="WW"/>
    <property type="match status" value="1"/>
</dbReference>
<dbReference type="Gene3D" id="2.20.70.10">
    <property type="match status" value="1"/>
</dbReference>
<feature type="compositionally biased region" description="Acidic residues" evidence="1">
    <location>
        <begin position="28"/>
        <end position="43"/>
    </location>
</feature>
<feature type="compositionally biased region" description="Basic and acidic residues" evidence="1">
    <location>
        <begin position="209"/>
        <end position="223"/>
    </location>
</feature>
<feature type="compositionally biased region" description="Polar residues" evidence="1">
    <location>
        <begin position="57"/>
        <end position="71"/>
    </location>
</feature>
<dbReference type="InterPro" id="IPR001202">
    <property type="entry name" value="WW_dom"/>
</dbReference>
<feature type="compositionally biased region" description="Acidic residues" evidence="1">
    <location>
        <begin position="1298"/>
        <end position="1309"/>
    </location>
</feature>
<feature type="compositionally biased region" description="Polar residues" evidence="1">
    <location>
        <begin position="929"/>
        <end position="945"/>
    </location>
</feature>
<feature type="compositionally biased region" description="Basic and acidic residues" evidence="1">
    <location>
        <begin position="706"/>
        <end position="715"/>
    </location>
</feature>
<dbReference type="CDD" id="cd00201">
    <property type="entry name" value="WW"/>
    <property type="match status" value="1"/>
</dbReference>
<feature type="compositionally biased region" description="Basic and acidic residues" evidence="1">
    <location>
        <begin position="964"/>
        <end position="975"/>
    </location>
</feature>
<feature type="compositionally biased region" description="Low complexity" evidence="1">
    <location>
        <begin position="199"/>
        <end position="208"/>
    </location>
</feature>
<keyword evidence="4" id="KW-1185">Reference proteome</keyword>
<sequence length="1344" mass="148964">MEEDAEVLDWGNDDDEQKAISEGFRDAEDAEDAVSLGGDEDDMLQFHPYQSREQEESNPQPSTPKQATYSQLPPPTREVQREPQSSAQKPAPAPQQASDPPPLTRTYSGAKLTHALPPKPVVSFPPLVSSTPAQITTLAGPMVNRDRRANGHAKPSSSSDGRDSRDALPPNWEVRYPRTGSRDSYYYYNVKTHESTWTRPGSVSGRSSPSKDREHGIVRRGEGRSPAPGALDDRADTSESNLGPRSTRKEPRHRSPEPNDALSYQDRHYRPGGAQGALPATDLGDRRDDDRRDGERRSDKKTRGASPPSHRDASYSVARGSSPSRRTSDRRRSRSVTPPRRDQPLQDRHARPRRDLTPPRPPADHGTWRDAPRQESEAPRHDRDWASSRNSTSMDTAPFRGRQPPTEPVASAQYPPAPRDQLARHAPAEWSTSRARSPPTRPRDGVSANERRDLPPRASHEDYARTRGGSPIISKRVSRFDRGPSPPAESPAQRGRESLGNADTIPQRRSRETESADMDADYETKRRRIGDRYSDSPPARRSAALPPTLSLPERPNVDAFPPSALQSDPTRRKRAPLPPQNVLAPDSGYFLPGPGGLAPPPYYPPRAAPSMVTDLPSDLPSAPRRQVPPQAPHNRESDIDRGVREPPRLPPVSTTRSSRLDVSPTSPTAPRDFAGPDRDVMDVDRVPPARPAGQHPQRPSGMYADRIADAQKEGLPRAPRAMQGRGPGPRPYAGLPPQPPPYSAARAQEQDPVSANALRARPPHTQHDRDDGWTQRRGPPGAPLGFSRAPVEDEDMQSRRAEIPRLPARNGLPERPVSHAREHTERMPQLDARETPTMPSRYPQRAPDGPVSGTNSVPIGNRRPSVTDQNPPHSPVERYHPLGAPERDREPAPPGRSAYRPQDEYVQSTSPTTPSARFSGSVDDAAHTQRGQYGAPSTRNSSSTFPRAPAGRDVEPPSGPRSDAYPRDAPRDALRPPRHSRFGPENRDTLPASAHAEPPRVWFTREESEHRSRMYPPQDAPPPAPAPRGLRQESETWNHYDAEPERSRRMEESNTARGGRSHDASDRSVTPEKSYGSRRQQDSLDDYRGRGDVPETRSRPRQHSPQGRYHSRADHAEDRYREPSPPASSRTRERDSYPNAPQHYEYYEPREKAAAVVEGSTNIESTHIWVQVEAQAPGSLPVSLPPKPVDHDLSLDSPQMSMAELDGGRMSKPVRIRRRPLSPKRSVDDFAEPAKSSHDDDHLAAMAESSLPLSRDMRPTPKRGNSLLSRLADAPSDMGSPSLRDRVEGSPNAAGDDMYQDPDSMEVDQWDGGRNGDPGMRGMRGKRRGMKRGRGRARGWAPTH</sequence>
<feature type="compositionally biased region" description="Basic and acidic residues" evidence="1">
    <location>
        <begin position="339"/>
        <end position="386"/>
    </location>
</feature>
<proteinExistence type="predicted"/>
<dbReference type="SUPFAM" id="SSF51045">
    <property type="entry name" value="WW domain"/>
    <property type="match status" value="1"/>
</dbReference>
<evidence type="ECO:0000256" key="1">
    <source>
        <dbReference type="SAM" id="MobiDB-lite"/>
    </source>
</evidence>
<evidence type="ECO:0000313" key="3">
    <source>
        <dbReference type="EMBL" id="EMD34650.1"/>
    </source>
</evidence>
<evidence type="ECO:0000313" key="4">
    <source>
        <dbReference type="Proteomes" id="UP000016930"/>
    </source>
</evidence>
<feature type="compositionally biased region" description="Basic and acidic residues" evidence="1">
    <location>
        <begin position="441"/>
        <end position="465"/>
    </location>
</feature>
<feature type="compositionally biased region" description="Basic residues" evidence="1">
    <location>
        <begin position="1323"/>
        <end position="1337"/>
    </location>
</feature>
<feature type="compositionally biased region" description="Basic and acidic residues" evidence="1">
    <location>
        <begin position="765"/>
        <end position="774"/>
    </location>
</feature>
<feature type="compositionally biased region" description="Basic and acidic residues" evidence="1">
    <location>
        <begin position="633"/>
        <end position="647"/>
    </location>
</feature>
<feature type="compositionally biased region" description="Low complexity" evidence="1">
    <location>
        <begin position="535"/>
        <end position="547"/>
    </location>
</feature>
<dbReference type="HOGENOM" id="CLU_256207_0_0_1"/>
<feature type="region of interest" description="Disordered" evidence="1">
    <location>
        <begin position="1"/>
        <end position="1146"/>
    </location>
</feature>
<dbReference type="OrthoDB" id="548295at2759"/>
<feature type="compositionally biased region" description="Basic and acidic residues" evidence="1">
    <location>
        <begin position="1079"/>
        <end position="1098"/>
    </location>
</feature>
<dbReference type="STRING" id="914234.M2QR41"/>